<dbReference type="Proteomes" id="UP000827092">
    <property type="component" value="Unassembled WGS sequence"/>
</dbReference>
<protein>
    <submittedName>
        <fullName evidence="1">Uncharacterized protein</fullName>
    </submittedName>
</protein>
<accession>A0AAV6VFJ4</accession>
<gene>
    <name evidence="1" type="ORF">JTE90_028413</name>
</gene>
<organism evidence="1 2">
    <name type="scientific">Oedothorax gibbosus</name>
    <dbReference type="NCBI Taxonomy" id="931172"/>
    <lineage>
        <taxon>Eukaryota</taxon>
        <taxon>Metazoa</taxon>
        <taxon>Ecdysozoa</taxon>
        <taxon>Arthropoda</taxon>
        <taxon>Chelicerata</taxon>
        <taxon>Arachnida</taxon>
        <taxon>Araneae</taxon>
        <taxon>Araneomorphae</taxon>
        <taxon>Entelegynae</taxon>
        <taxon>Araneoidea</taxon>
        <taxon>Linyphiidae</taxon>
        <taxon>Erigoninae</taxon>
        <taxon>Oedothorax</taxon>
    </lineage>
</organism>
<evidence type="ECO:0000313" key="2">
    <source>
        <dbReference type="Proteomes" id="UP000827092"/>
    </source>
</evidence>
<keyword evidence="2" id="KW-1185">Reference proteome</keyword>
<comment type="caution">
    <text evidence="1">The sequence shown here is derived from an EMBL/GenBank/DDBJ whole genome shotgun (WGS) entry which is preliminary data.</text>
</comment>
<evidence type="ECO:0000313" key="1">
    <source>
        <dbReference type="EMBL" id="KAG8195262.1"/>
    </source>
</evidence>
<sequence>MASRIILSDRTSVCRAPSPPVAFDLVSGTPHQPALSPEPSMYLFVNVCLNSSCGCWIGSSNGRRVFQLELSNRR</sequence>
<reference evidence="1 2" key="1">
    <citation type="journal article" date="2022" name="Nat. Ecol. Evol.">
        <title>A masculinizing supergene underlies an exaggerated male reproductive morph in a spider.</title>
        <authorList>
            <person name="Hendrickx F."/>
            <person name="De Corte Z."/>
            <person name="Sonet G."/>
            <person name="Van Belleghem S.M."/>
            <person name="Kostlbacher S."/>
            <person name="Vangestel C."/>
        </authorList>
    </citation>
    <scope>NUCLEOTIDE SEQUENCE [LARGE SCALE GENOMIC DNA]</scope>
    <source>
        <strain evidence="1">W744_W776</strain>
    </source>
</reference>
<dbReference type="EMBL" id="JAFNEN010000090">
    <property type="protein sequence ID" value="KAG8195262.1"/>
    <property type="molecule type" value="Genomic_DNA"/>
</dbReference>
<dbReference type="AlphaFoldDB" id="A0AAV6VFJ4"/>
<proteinExistence type="predicted"/>
<name>A0AAV6VFJ4_9ARAC</name>